<evidence type="ECO:0000313" key="8">
    <source>
        <dbReference type="Proteomes" id="UP001209076"/>
    </source>
</evidence>
<evidence type="ECO:0000256" key="3">
    <source>
        <dbReference type="ARBA" id="ARBA00022723"/>
    </source>
</evidence>
<evidence type="ECO:0000256" key="2">
    <source>
        <dbReference type="ARBA" id="ARBA00005582"/>
    </source>
</evidence>
<sequence>MNNKKTVLVYIEQDHKYLLIHKQKPDMSFNKYMGVGGKIEAGESPKEAALREAFEETGLTLLDLTFNAKIFFHSQDYIEEMYLYTATSFIGTLQSSSEGTLIWVPKDVIKNLPMWEGDIHFLEKLHEKNLFEMHLYYEGEKLVRVSSGPLV</sequence>
<dbReference type="RefSeq" id="WP_262096273.1">
    <property type="nucleotide sequence ID" value="NZ_JAOEGN010000007.1"/>
</dbReference>
<dbReference type="EMBL" id="JAOEGN010000007">
    <property type="protein sequence ID" value="MCU0105010.1"/>
    <property type="molecule type" value="Genomic_DNA"/>
</dbReference>
<evidence type="ECO:0000313" key="7">
    <source>
        <dbReference type="EMBL" id="MCU0105010.1"/>
    </source>
</evidence>
<dbReference type="PROSITE" id="PS00893">
    <property type="entry name" value="NUDIX_BOX"/>
    <property type="match status" value="1"/>
</dbReference>
<comment type="caution">
    <text evidence="7">The sequence shown here is derived from an EMBL/GenBank/DDBJ whole genome shotgun (WGS) entry which is preliminary data.</text>
</comment>
<dbReference type="Proteomes" id="UP001209076">
    <property type="component" value="Unassembled WGS sequence"/>
</dbReference>
<dbReference type="PANTHER" id="PTHR43758:SF2">
    <property type="entry name" value="OXIDIZED PURINE NUCLEOSIDE TRIPHOSPHATE HYDROLASE"/>
    <property type="match status" value="1"/>
</dbReference>
<dbReference type="SUPFAM" id="SSF55811">
    <property type="entry name" value="Nudix"/>
    <property type="match status" value="1"/>
</dbReference>
<dbReference type="PRINTS" id="PR01402">
    <property type="entry name" value="MUTATORMUTX"/>
</dbReference>
<dbReference type="InterPro" id="IPR003562">
    <property type="entry name" value="Mutator_MutX_prot"/>
</dbReference>
<dbReference type="Pfam" id="PF00293">
    <property type="entry name" value="NUDIX"/>
    <property type="match status" value="1"/>
</dbReference>
<evidence type="ECO:0000256" key="5">
    <source>
        <dbReference type="ARBA" id="ARBA00022842"/>
    </source>
</evidence>
<keyword evidence="4" id="KW-0378">Hydrolase</keyword>
<evidence type="ECO:0000259" key="6">
    <source>
        <dbReference type="PROSITE" id="PS51462"/>
    </source>
</evidence>
<protein>
    <submittedName>
        <fullName evidence="7">8-oxo-dGTP diphosphatase</fullName>
    </submittedName>
</protein>
<evidence type="ECO:0000256" key="1">
    <source>
        <dbReference type="ARBA" id="ARBA00001946"/>
    </source>
</evidence>
<dbReference type="PROSITE" id="PS51462">
    <property type="entry name" value="NUDIX"/>
    <property type="match status" value="1"/>
</dbReference>
<reference evidence="8" key="1">
    <citation type="submission" date="2023-07" db="EMBL/GenBank/DDBJ databases">
        <title>Novel Mycoplasma species identified in domestic and wild animals.</title>
        <authorList>
            <person name="Volokhov D.V."/>
            <person name="Furtak V.A."/>
            <person name="Zagorodnyaya T.A."/>
        </authorList>
    </citation>
    <scope>NUCLEOTIDE SEQUENCE [LARGE SCALE GENOMIC DNA]</scope>
    <source>
        <strain evidence="8">92-19</strain>
    </source>
</reference>
<dbReference type="InterPro" id="IPR015797">
    <property type="entry name" value="NUDIX_hydrolase-like_dom_sf"/>
</dbReference>
<evidence type="ECO:0000256" key="4">
    <source>
        <dbReference type="ARBA" id="ARBA00022801"/>
    </source>
</evidence>
<keyword evidence="8" id="KW-1185">Reference proteome</keyword>
<dbReference type="PANTHER" id="PTHR43758">
    <property type="entry name" value="7,8-DIHYDRO-8-OXOGUANINE TRIPHOSPHATASE"/>
    <property type="match status" value="1"/>
</dbReference>
<keyword evidence="5" id="KW-0460">Magnesium</keyword>
<keyword evidence="3" id="KW-0479">Metal-binding</keyword>
<organism evidence="7 8">
    <name type="scientific">Paracholeplasma vituli</name>
    <dbReference type="NCBI Taxonomy" id="69473"/>
    <lineage>
        <taxon>Bacteria</taxon>
        <taxon>Bacillati</taxon>
        <taxon>Mycoplasmatota</taxon>
        <taxon>Mollicutes</taxon>
        <taxon>Acholeplasmatales</taxon>
        <taxon>Acholeplasmataceae</taxon>
        <taxon>Paracholeplasma</taxon>
    </lineage>
</organism>
<comment type="similarity">
    <text evidence="2">Belongs to the Nudix hydrolase family.</text>
</comment>
<proteinExistence type="inferred from homology"/>
<dbReference type="InterPro" id="IPR020084">
    <property type="entry name" value="NUDIX_hydrolase_CS"/>
</dbReference>
<gene>
    <name evidence="7" type="ORF">N7603_05005</name>
</gene>
<accession>A0ABT2PVM7</accession>
<name>A0ABT2PVM7_9MOLU</name>
<comment type="cofactor">
    <cofactor evidence="1">
        <name>Mg(2+)</name>
        <dbReference type="ChEBI" id="CHEBI:18420"/>
    </cofactor>
</comment>
<dbReference type="CDD" id="cd18886">
    <property type="entry name" value="NUDIX_MutT_Nudt1"/>
    <property type="match status" value="1"/>
</dbReference>
<dbReference type="Gene3D" id="3.90.79.10">
    <property type="entry name" value="Nucleoside Triphosphate Pyrophosphohydrolase"/>
    <property type="match status" value="1"/>
</dbReference>
<dbReference type="InterPro" id="IPR000086">
    <property type="entry name" value="NUDIX_hydrolase_dom"/>
</dbReference>
<feature type="domain" description="Nudix hydrolase" evidence="6">
    <location>
        <begin position="2"/>
        <end position="127"/>
    </location>
</feature>